<dbReference type="EMBL" id="CM047592">
    <property type="protein sequence ID" value="KAI9918046.1"/>
    <property type="molecule type" value="Genomic_DNA"/>
</dbReference>
<keyword evidence="2" id="KW-1185">Reference proteome</keyword>
<comment type="caution">
    <text evidence="1">The sequence shown here is derived from an EMBL/GenBank/DDBJ whole genome shotgun (WGS) entry which is preliminary data.</text>
</comment>
<proteinExistence type="predicted"/>
<organism evidence="1 2">
    <name type="scientific">Peronosclerospora sorghi</name>
    <dbReference type="NCBI Taxonomy" id="230839"/>
    <lineage>
        <taxon>Eukaryota</taxon>
        <taxon>Sar</taxon>
        <taxon>Stramenopiles</taxon>
        <taxon>Oomycota</taxon>
        <taxon>Peronosporomycetes</taxon>
        <taxon>Peronosporales</taxon>
        <taxon>Peronosporaceae</taxon>
        <taxon>Peronosclerospora</taxon>
    </lineage>
</organism>
<evidence type="ECO:0000313" key="2">
    <source>
        <dbReference type="Proteomes" id="UP001163321"/>
    </source>
</evidence>
<evidence type="ECO:0000313" key="1">
    <source>
        <dbReference type="EMBL" id="KAI9918046.1"/>
    </source>
</evidence>
<protein>
    <submittedName>
        <fullName evidence="1">Uncharacterized protein</fullName>
    </submittedName>
</protein>
<reference evidence="1 2" key="1">
    <citation type="journal article" date="2022" name="bioRxiv">
        <title>The genome of the oomycete Peronosclerospora sorghi, a cosmopolitan pathogen of maize and sorghum, is inflated with dispersed pseudogenes.</title>
        <authorList>
            <person name="Fletcher K."/>
            <person name="Martin F."/>
            <person name="Isakeit T."/>
            <person name="Cavanaugh K."/>
            <person name="Magill C."/>
            <person name="Michelmore R."/>
        </authorList>
    </citation>
    <scope>NUCLEOTIDE SEQUENCE [LARGE SCALE GENOMIC DNA]</scope>
    <source>
        <strain evidence="1">P6</strain>
    </source>
</reference>
<accession>A0ACC0WJ51</accession>
<dbReference type="Proteomes" id="UP001163321">
    <property type="component" value="Chromosome 13"/>
</dbReference>
<name>A0ACC0WJ51_9STRA</name>
<gene>
    <name evidence="1" type="ORF">PsorP6_012863</name>
</gene>
<sequence>MTSRWMQTQKALRRGLAGRETSRRVFSNVAAAGRRGDKFGPVTWSGLALAGVVSSGVVYYYYSEKDRLQTQSTSKVTSVGKPLLGGPWTLVDCDTRRAVTDASFRGKHILLYFGFTHCPDICPNELVRIGDVIDKLEADNSPEVVPLFVTVDPKRDTIAQLQAYKADFHPKLKMLTGTRDQIADITKAYRVYFSKADENEDDSDDYLVDHSIVMYLLGPDGEFLDFFTQAARVDDIVAKIKTYF</sequence>